<gene>
    <name evidence="2" type="primary">BQ5605_C015g07954</name>
    <name evidence="2" type="ORF">BQ5605_C015G07954</name>
</gene>
<feature type="region of interest" description="Disordered" evidence="1">
    <location>
        <begin position="28"/>
        <end position="70"/>
    </location>
</feature>
<evidence type="ECO:0000313" key="3">
    <source>
        <dbReference type="Proteomes" id="UP000249464"/>
    </source>
</evidence>
<dbReference type="EMBL" id="FQNC01000015">
    <property type="protein sequence ID" value="SGY18019.1"/>
    <property type="molecule type" value="Genomic_DNA"/>
</dbReference>
<proteinExistence type="predicted"/>
<reference evidence="2 3" key="1">
    <citation type="submission" date="2016-11" db="EMBL/GenBank/DDBJ databases">
        <authorList>
            <person name="Jaros S."/>
            <person name="Januszkiewicz K."/>
            <person name="Wedrychowicz H."/>
        </authorList>
    </citation>
    <scope>NUCLEOTIDE SEQUENCE [LARGE SCALE GENOMIC DNA]</scope>
</reference>
<dbReference type="Proteomes" id="UP000249464">
    <property type="component" value="Unassembled WGS sequence"/>
</dbReference>
<protein>
    <submittedName>
        <fullName evidence="2">BQ5605_C015g07954 protein</fullName>
    </submittedName>
</protein>
<dbReference type="AlphaFoldDB" id="A0A2X0MN03"/>
<keyword evidence="3" id="KW-1185">Reference proteome</keyword>
<evidence type="ECO:0000313" key="2">
    <source>
        <dbReference type="EMBL" id="SGY18019.1"/>
    </source>
</evidence>
<accession>A0A2X0MN03</accession>
<name>A0A2X0MN03_9BASI</name>
<evidence type="ECO:0000256" key="1">
    <source>
        <dbReference type="SAM" id="MobiDB-lite"/>
    </source>
</evidence>
<sequence length="317" mass="34879">MAPHPLANALLDMGVNFVLPRLERMVNKPANENRPRPTPPPATPSAAGPYPPIHQDAGTPPTVDCLNNGGQQSSGMLGKCGPKWQATGLLHRGNLTRGDQRVNIKECYTGRLGPAGTHGGSNNSRQRIEFLSWPPSEPGQVHLYQWSYHLEAFDYDYPSSSAFFSLMQLLTRDHQGVLPPAIFRLELVGREVRAQCHYGTPPGQPQTKWAVPLPEFEGKTMDHVLEVKYGEGGYIHCKCSALQFTLLTLQEQVSTHCSRHYYLDRITDTGTGKLVIESNLDGINVAAKASVKCGMYRNKVCGPAAFAIGDFKFKRVA</sequence>
<organism evidence="2 3">
    <name type="scientific">Microbotryum silenes-dioicae</name>
    <dbReference type="NCBI Taxonomy" id="796604"/>
    <lineage>
        <taxon>Eukaryota</taxon>
        <taxon>Fungi</taxon>
        <taxon>Dikarya</taxon>
        <taxon>Basidiomycota</taxon>
        <taxon>Pucciniomycotina</taxon>
        <taxon>Microbotryomycetes</taxon>
        <taxon>Microbotryales</taxon>
        <taxon>Microbotryaceae</taxon>
        <taxon>Microbotryum</taxon>
    </lineage>
</organism>